<keyword evidence="17" id="KW-0479">Metal-binding</keyword>
<dbReference type="PROSITE" id="PS51417">
    <property type="entry name" value="ARF"/>
    <property type="match status" value="1"/>
</dbReference>
<dbReference type="Gene3D" id="3.40.50.300">
    <property type="entry name" value="P-loop containing nucleotide triphosphate hydrolases"/>
    <property type="match status" value="1"/>
</dbReference>
<keyword evidence="12 21" id="KW-0653">Protein transport</keyword>
<feature type="binding site" evidence="19">
    <location>
        <begin position="390"/>
        <end position="393"/>
    </location>
    <ligand>
        <name>GTP</name>
        <dbReference type="ChEBI" id="CHEBI:37565"/>
    </ligand>
</feature>
<evidence type="ECO:0000256" key="6">
    <source>
        <dbReference type="ARBA" id="ARBA00022448"/>
    </source>
</evidence>
<organism evidence="22 23">
    <name type="scientific">Auxenochlorella protothecoides</name>
    <name type="common">Green microalga</name>
    <name type="synonym">Chlorella protothecoides</name>
    <dbReference type="NCBI Taxonomy" id="3075"/>
    <lineage>
        <taxon>Eukaryota</taxon>
        <taxon>Viridiplantae</taxon>
        <taxon>Chlorophyta</taxon>
        <taxon>core chlorophytes</taxon>
        <taxon>Trebouxiophyceae</taxon>
        <taxon>Chlorellales</taxon>
        <taxon>Chlorellaceae</taxon>
        <taxon>Auxenochlorella</taxon>
    </lineage>
</organism>
<keyword evidence="9" id="KW-0378">Hydrolase</keyword>
<feature type="binding site" evidence="18">
    <location>
        <position position="393"/>
    </location>
    <ligand>
        <name>GTP</name>
        <dbReference type="ChEBI" id="CHEBI:37565"/>
    </ligand>
</feature>
<dbReference type="STRING" id="3075.A0A087SFT7"/>
<feature type="binding site" evidence="20">
    <location>
        <position position="312"/>
    </location>
    <ligand>
        <name>Mg(2+)</name>
        <dbReference type="ChEBI" id="CHEBI:18420"/>
    </ligand>
</feature>
<evidence type="ECO:0000256" key="19">
    <source>
        <dbReference type="PIRSR" id="PIRSR606689-1"/>
    </source>
</evidence>
<dbReference type="InterPro" id="IPR027417">
    <property type="entry name" value="P-loop_NTPase"/>
</dbReference>
<dbReference type="GO" id="GO:0016192">
    <property type="term" value="P:vesicle-mediated transport"/>
    <property type="evidence" value="ECO:0007669"/>
    <property type="project" value="UniProtKB-KW"/>
</dbReference>
<dbReference type="Pfam" id="PF00025">
    <property type="entry name" value="Arf"/>
    <property type="match status" value="1"/>
</dbReference>
<dbReference type="Pfam" id="PF01014">
    <property type="entry name" value="Uricase"/>
    <property type="match status" value="2"/>
</dbReference>
<feature type="binding site" evidence="17">
    <location>
        <position position="290"/>
    </location>
    <ligand>
        <name>Mg(2+)</name>
        <dbReference type="ChEBI" id="CHEBI:18420"/>
    </ligand>
</feature>
<dbReference type="KEGG" id="apro:F751_2309"/>
<dbReference type="InterPro" id="IPR006687">
    <property type="entry name" value="Small_GTPase_SAR1"/>
</dbReference>
<dbReference type="GO" id="GO:0046872">
    <property type="term" value="F:metal ion binding"/>
    <property type="evidence" value="ECO:0007669"/>
    <property type="project" value="UniProtKB-KW"/>
</dbReference>
<evidence type="ECO:0000256" key="5">
    <source>
        <dbReference type="ARBA" id="ARBA00012598"/>
    </source>
</evidence>
<evidence type="ECO:0000256" key="10">
    <source>
        <dbReference type="ARBA" id="ARBA00022824"/>
    </source>
</evidence>
<keyword evidence="8 18" id="KW-0547">Nucleotide-binding</keyword>
<keyword evidence="17" id="KW-0460">Magnesium</keyword>
<evidence type="ECO:0000256" key="21">
    <source>
        <dbReference type="RuleBase" id="RU003926"/>
    </source>
</evidence>
<keyword evidence="6 21" id="KW-0813">Transport</keyword>
<evidence type="ECO:0000256" key="8">
    <source>
        <dbReference type="ARBA" id="ARBA00022741"/>
    </source>
</evidence>
<evidence type="ECO:0000256" key="20">
    <source>
        <dbReference type="PIRSR" id="PIRSR606689-2"/>
    </source>
</evidence>
<comment type="similarity">
    <text evidence="4 21">Belongs to the small GTPase superfamily. SAR1 family.</text>
</comment>
<proteinExistence type="inferred from homology"/>
<feature type="binding site" evidence="19">
    <location>
        <position position="334"/>
    </location>
    <ligand>
        <name>GTP</name>
        <dbReference type="ChEBI" id="CHEBI:37565"/>
    </ligand>
</feature>
<evidence type="ECO:0000313" key="23">
    <source>
        <dbReference type="Proteomes" id="UP000028924"/>
    </source>
</evidence>
<dbReference type="SMART" id="SM00177">
    <property type="entry name" value="ARF"/>
    <property type="match status" value="1"/>
</dbReference>
<evidence type="ECO:0000256" key="3">
    <source>
        <dbReference type="ARBA" id="ARBA00004831"/>
    </source>
</evidence>
<keyword evidence="10 21" id="KW-0256">Endoplasmic reticulum</keyword>
<dbReference type="GO" id="GO:0005789">
    <property type="term" value="C:endoplasmic reticulum membrane"/>
    <property type="evidence" value="ECO:0007669"/>
    <property type="project" value="UniProtKB-SubCell"/>
</dbReference>
<dbReference type="GO" id="GO:0004846">
    <property type="term" value="F:urate oxidase activity"/>
    <property type="evidence" value="ECO:0007669"/>
    <property type="project" value="UniProtKB-EC"/>
</dbReference>
<keyword evidence="7" id="KW-0659">Purine metabolism</keyword>
<dbReference type="GO" id="GO:0006144">
    <property type="term" value="P:purine nucleobase metabolic process"/>
    <property type="evidence" value="ECO:0007669"/>
    <property type="project" value="UniProtKB-KW"/>
</dbReference>
<dbReference type="GO" id="GO:0019628">
    <property type="term" value="P:urate catabolic process"/>
    <property type="evidence" value="ECO:0007669"/>
    <property type="project" value="UniProtKB-UniPathway"/>
</dbReference>
<dbReference type="SUPFAM" id="SSF52540">
    <property type="entry name" value="P-loop containing nucleoside triphosphate hydrolases"/>
    <property type="match status" value="1"/>
</dbReference>
<evidence type="ECO:0000256" key="7">
    <source>
        <dbReference type="ARBA" id="ARBA00022631"/>
    </source>
</evidence>
<dbReference type="InterPro" id="IPR005225">
    <property type="entry name" value="Small_GTP-bd"/>
</dbReference>
<name>A0A087SFT7_AUXPR</name>
<keyword evidence="23" id="KW-1185">Reference proteome</keyword>
<dbReference type="GO" id="GO:0003924">
    <property type="term" value="F:GTPase activity"/>
    <property type="evidence" value="ECO:0007669"/>
    <property type="project" value="InterPro"/>
</dbReference>
<dbReference type="InterPro" id="IPR002042">
    <property type="entry name" value="Uricase"/>
</dbReference>
<gene>
    <name evidence="22" type="ORF">F751_2309</name>
</gene>
<dbReference type="GeneID" id="23613700"/>
<evidence type="ECO:0000256" key="2">
    <source>
        <dbReference type="ARBA" id="ARBA00004406"/>
    </source>
</evidence>
<feature type="binding site" evidence="18">
    <location>
        <position position="295"/>
    </location>
    <ligand>
        <name>GTP</name>
        <dbReference type="ChEBI" id="CHEBI:37565"/>
    </ligand>
</feature>
<evidence type="ECO:0000313" key="22">
    <source>
        <dbReference type="EMBL" id="KFM24591.1"/>
    </source>
</evidence>
<dbReference type="SUPFAM" id="SSF55620">
    <property type="entry name" value="Tetrahydrobiopterin biosynthesis enzymes-like"/>
    <property type="match status" value="2"/>
</dbReference>
<evidence type="ECO:0000256" key="16">
    <source>
        <dbReference type="ARBA" id="ARBA00023136"/>
    </source>
</evidence>
<evidence type="ECO:0000256" key="13">
    <source>
        <dbReference type="ARBA" id="ARBA00023002"/>
    </source>
</evidence>
<dbReference type="PRINTS" id="PR00328">
    <property type="entry name" value="SAR1GTPBP"/>
</dbReference>
<dbReference type="EMBL" id="KL662109">
    <property type="protein sequence ID" value="KFM24591.1"/>
    <property type="molecule type" value="Genomic_DNA"/>
</dbReference>
<keyword evidence="16" id="KW-0472">Membrane</keyword>
<evidence type="ECO:0000256" key="4">
    <source>
        <dbReference type="ARBA" id="ARBA00007507"/>
    </source>
</evidence>
<feature type="binding site" evidence="18">
    <location>
        <position position="296"/>
    </location>
    <ligand>
        <name>GTP</name>
        <dbReference type="ChEBI" id="CHEBI:37565"/>
    </ligand>
</feature>
<feature type="binding site" evidence="18">
    <location>
        <position position="293"/>
    </location>
    <ligand>
        <name>GTP</name>
        <dbReference type="ChEBI" id="CHEBI:37565"/>
    </ligand>
</feature>
<evidence type="ECO:0000256" key="17">
    <source>
        <dbReference type="PIRSR" id="PIRSR606687-1"/>
    </source>
</evidence>
<evidence type="ECO:0000256" key="9">
    <source>
        <dbReference type="ARBA" id="ARBA00022801"/>
    </source>
</evidence>
<keyword evidence="14 21" id="KW-0333">Golgi apparatus</keyword>
<dbReference type="EC" id="1.7.3.3" evidence="5"/>
<keyword evidence="11 21" id="KW-0931">ER-Golgi transport</keyword>
<feature type="binding site" evidence="18">
    <location>
        <position position="390"/>
    </location>
    <ligand>
        <name>GTP</name>
        <dbReference type="ChEBI" id="CHEBI:37565"/>
    </ligand>
</feature>
<dbReference type="GO" id="GO:0005525">
    <property type="term" value="F:GTP binding"/>
    <property type="evidence" value="ECO:0007669"/>
    <property type="project" value="UniProtKB-KW"/>
</dbReference>
<dbReference type="InterPro" id="IPR006689">
    <property type="entry name" value="Small_GTPase_ARF/SAR"/>
</dbReference>
<evidence type="ECO:0000256" key="12">
    <source>
        <dbReference type="ARBA" id="ARBA00022927"/>
    </source>
</evidence>
<protein>
    <recommendedName>
        <fullName evidence="5">factor independent urate hydroxylase</fullName>
        <ecNumber evidence="5">1.7.3.3</ecNumber>
    </recommendedName>
</protein>
<reference evidence="22 23" key="1">
    <citation type="journal article" date="2014" name="BMC Genomics">
        <title>Oil accumulation mechanisms of the oleaginous microalga Chlorella protothecoides revealed through its genome, transcriptomes, and proteomes.</title>
        <authorList>
            <person name="Gao C."/>
            <person name="Wang Y."/>
            <person name="Shen Y."/>
            <person name="Yan D."/>
            <person name="He X."/>
            <person name="Dai J."/>
            <person name="Wu Q."/>
        </authorList>
    </citation>
    <scope>NUCLEOTIDE SEQUENCE [LARGE SCALE GENOMIC DNA]</scope>
    <source>
        <strain evidence="22 23">0710</strain>
    </source>
</reference>
<feature type="binding site" evidence="18">
    <location>
        <position position="294"/>
    </location>
    <ligand>
        <name>GTP</name>
        <dbReference type="ChEBI" id="CHEBI:37565"/>
    </ligand>
</feature>
<dbReference type="Gene3D" id="3.10.270.10">
    <property type="entry name" value="Urate Oxidase"/>
    <property type="match status" value="1"/>
</dbReference>
<dbReference type="RefSeq" id="XP_011397479.1">
    <property type="nucleotide sequence ID" value="XM_011399177.1"/>
</dbReference>
<comment type="pathway">
    <text evidence="3">Purine metabolism; urate degradation; (S)-allantoin from urate: step 1/3.</text>
</comment>
<dbReference type="OrthoDB" id="2011769at2759"/>
<keyword evidence="13" id="KW-0560">Oxidoreductase</keyword>
<dbReference type="FunFam" id="3.40.50.300:FF:000161">
    <property type="entry name" value="Small COPII coat GTPase"/>
    <property type="match status" value="1"/>
</dbReference>
<keyword evidence="15 19" id="KW-0342">GTP-binding</keyword>
<dbReference type="PROSITE" id="PS51422">
    <property type="entry name" value="SAR1"/>
    <property type="match status" value="1"/>
</dbReference>
<feature type="binding site" evidence="18">
    <location>
        <position position="391"/>
    </location>
    <ligand>
        <name>GTP</name>
        <dbReference type="ChEBI" id="CHEBI:37565"/>
    </ligand>
</feature>
<evidence type="ECO:0000256" key="1">
    <source>
        <dbReference type="ARBA" id="ARBA00004395"/>
    </source>
</evidence>
<feature type="binding site" evidence="19">
    <location>
        <begin position="288"/>
        <end position="295"/>
    </location>
    <ligand>
        <name>GTP</name>
        <dbReference type="ChEBI" id="CHEBI:37565"/>
    </ligand>
</feature>
<dbReference type="UniPathway" id="UPA00394">
    <property type="reaction ID" value="UER00650"/>
</dbReference>
<dbReference type="eggNOG" id="KOG0077">
    <property type="taxonomic scope" value="Eukaryota"/>
</dbReference>
<dbReference type="GO" id="GO:0000139">
    <property type="term" value="C:Golgi membrane"/>
    <property type="evidence" value="ECO:0007669"/>
    <property type="project" value="UniProtKB-SubCell"/>
</dbReference>
<dbReference type="CDD" id="cd00879">
    <property type="entry name" value="Sar1"/>
    <property type="match status" value="1"/>
</dbReference>
<dbReference type="NCBIfam" id="TIGR03383">
    <property type="entry name" value="urate_oxi"/>
    <property type="match status" value="1"/>
</dbReference>
<evidence type="ECO:0000256" key="18">
    <source>
        <dbReference type="PIRSR" id="PIRSR606687-2"/>
    </source>
</evidence>
<feature type="binding site" evidence="20">
    <location>
        <position position="295"/>
    </location>
    <ligand>
        <name>Mg(2+)</name>
        <dbReference type="ChEBI" id="CHEBI:18420"/>
    </ligand>
</feature>
<sequence length="454" mass="50501">MATLALHQHGKSRVRVGRVWREGSVHTFAEFKVATTLESAMEHAFLTESNEGMTATDTQKNTVYYVAKQMKKPCGPEEFALAIAKHFVDNYPLVSKAKVFVEMEPWKRISVDGVPHSHGYMMTGTEIRTGYATYDKAGKAAIQGGVKELKVLKTTQSGYSGFLHDKFTTLPDVPDRIVATSVTATWKYSAPPPCFDPAFEGVKAGFAAAFYGPPAKGVFSPSVQYTLYRMAQNALSNVPQVESVFLNMPNLHFLPCTPVLSRFENDVFQSVLNSLGLYNKNAKILFLGLDNAGKTTLMHMLKDERLAQHQPTQYPTSEELQMGGINFKAFDLGGHEIARKVWKDYYAKVDAIVFLVDTADRERFHESKKELSSLLSDDSLGDVPFLVLGNKIDLPQAASEDEVRYALGLANLTTGKGKVDVKSLTMRPIEIFMCSVVRRMGYGDGFRWVSQFIK</sequence>
<evidence type="ECO:0000256" key="11">
    <source>
        <dbReference type="ARBA" id="ARBA00022892"/>
    </source>
</evidence>
<dbReference type="SMART" id="SM00178">
    <property type="entry name" value="SAR"/>
    <property type="match status" value="1"/>
</dbReference>
<feature type="binding site" evidence="18">
    <location>
        <position position="436"/>
    </location>
    <ligand>
        <name>GTP</name>
        <dbReference type="ChEBI" id="CHEBI:37565"/>
    </ligand>
</feature>
<comment type="subcellular location">
    <subcellularLocation>
        <location evidence="2">Endoplasmic reticulum membrane</location>
        <topology evidence="2">Peripheral membrane protein</topology>
    </subcellularLocation>
    <subcellularLocation>
        <location evidence="1">Golgi apparatus membrane</location>
        <topology evidence="1">Peripheral membrane protein</topology>
    </subcellularLocation>
</comment>
<dbReference type="NCBIfam" id="TIGR00231">
    <property type="entry name" value="small_GTP"/>
    <property type="match status" value="1"/>
</dbReference>
<dbReference type="PANTHER" id="PTHR45684">
    <property type="entry name" value="RE74312P"/>
    <property type="match status" value="1"/>
</dbReference>
<feature type="binding site" evidence="18">
    <location>
        <position position="291"/>
    </location>
    <ligand>
        <name>GTP</name>
        <dbReference type="ChEBI" id="CHEBI:37565"/>
    </ligand>
</feature>
<evidence type="ECO:0000256" key="15">
    <source>
        <dbReference type="ARBA" id="ARBA00023134"/>
    </source>
</evidence>
<dbReference type="GO" id="GO:0006886">
    <property type="term" value="P:intracellular protein transport"/>
    <property type="evidence" value="ECO:0007669"/>
    <property type="project" value="InterPro"/>
</dbReference>
<feature type="binding site" evidence="18">
    <location>
        <position position="437"/>
    </location>
    <ligand>
        <name>GTP</name>
        <dbReference type="ChEBI" id="CHEBI:37565"/>
    </ligand>
</feature>
<dbReference type="AlphaFoldDB" id="A0A087SFT7"/>
<evidence type="ECO:0000256" key="14">
    <source>
        <dbReference type="ARBA" id="ARBA00023034"/>
    </source>
</evidence>
<dbReference type="Proteomes" id="UP000028924">
    <property type="component" value="Unassembled WGS sequence"/>
</dbReference>
<dbReference type="eggNOG" id="KOG1599">
    <property type="taxonomic scope" value="Eukaryota"/>
</dbReference>
<accession>A0A087SFT7</accession>